<organism evidence="2 3">
    <name type="scientific">Ligilactobacillus agilis DSM 20509</name>
    <dbReference type="NCBI Taxonomy" id="1423718"/>
    <lineage>
        <taxon>Bacteria</taxon>
        <taxon>Bacillati</taxon>
        <taxon>Bacillota</taxon>
        <taxon>Bacilli</taxon>
        <taxon>Lactobacillales</taxon>
        <taxon>Lactobacillaceae</taxon>
        <taxon>Ligilactobacillus</taxon>
    </lineage>
</organism>
<dbReference type="OrthoDB" id="2691304at2"/>
<dbReference type="AlphaFoldDB" id="A0A0R2ACQ7"/>
<dbReference type="GeneID" id="75137664"/>
<proteinExistence type="predicted"/>
<dbReference type="InterPro" id="IPR029069">
    <property type="entry name" value="HotDog_dom_sf"/>
</dbReference>
<gene>
    <name evidence="2" type="ORF">FC14_GL001497</name>
</gene>
<dbReference type="SUPFAM" id="SSF54637">
    <property type="entry name" value="Thioesterase/thiol ester dehydrase-isomerase"/>
    <property type="match status" value="1"/>
</dbReference>
<reference evidence="2 3" key="1">
    <citation type="journal article" date="2015" name="Genome Announc.">
        <title>Expanding the biotechnology potential of lactobacilli through comparative genomics of 213 strains and associated genera.</title>
        <authorList>
            <person name="Sun Z."/>
            <person name="Harris H.M."/>
            <person name="McCann A."/>
            <person name="Guo C."/>
            <person name="Argimon S."/>
            <person name="Zhang W."/>
            <person name="Yang X."/>
            <person name="Jeffery I.B."/>
            <person name="Cooney J.C."/>
            <person name="Kagawa T.F."/>
            <person name="Liu W."/>
            <person name="Song Y."/>
            <person name="Salvetti E."/>
            <person name="Wrobel A."/>
            <person name="Rasinkangas P."/>
            <person name="Parkhill J."/>
            <person name="Rea M.C."/>
            <person name="O'Sullivan O."/>
            <person name="Ritari J."/>
            <person name="Douillard F.P."/>
            <person name="Paul Ross R."/>
            <person name="Yang R."/>
            <person name="Briner A.E."/>
            <person name="Felis G.E."/>
            <person name="de Vos W.M."/>
            <person name="Barrangou R."/>
            <person name="Klaenhammer T.R."/>
            <person name="Caufield P.W."/>
            <person name="Cui Y."/>
            <person name="Zhang H."/>
            <person name="O'Toole P.W."/>
        </authorList>
    </citation>
    <scope>NUCLEOTIDE SEQUENCE [LARGE SCALE GENOMIC DNA]</scope>
    <source>
        <strain evidence="2 3">DSM 20509</strain>
    </source>
</reference>
<sequence>MTEDVHRQGKKIDELKEGDSLTVTETISEREILLYLGLTNDTNPLYMQPDYAAKTEYGQTIVPPILLTGIITSSISKLLPGPGSEIVNMDVNLISPVYHNQIITFDFEVIKIDTMKEVVTISVEGVDEDDERVLDAVIMVRPPKLEQLALDETSSLEGVDINE</sequence>
<dbReference type="EMBL" id="AYYP01000019">
    <property type="protein sequence ID" value="KRM65144.1"/>
    <property type="molecule type" value="Genomic_DNA"/>
</dbReference>
<dbReference type="Pfam" id="PF01575">
    <property type="entry name" value="MaoC_dehydratas"/>
    <property type="match status" value="1"/>
</dbReference>
<protein>
    <submittedName>
        <fullName evidence="2">Dehydratase</fullName>
    </submittedName>
</protein>
<dbReference type="InterPro" id="IPR002539">
    <property type="entry name" value="MaoC-like_dom"/>
</dbReference>
<dbReference type="Gene3D" id="3.10.129.10">
    <property type="entry name" value="Hotdog Thioesterase"/>
    <property type="match status" value="1"/>
</dbReference>
<evidence type="ECO:0000259" key="1">
    <source>
        <dbReference type="Pfam" id="PF01575"/>
    </source>
</evidence>
<comment type="caution">
    <text evidence="2">The sequence shown here is derived from an EMBL/GenBank/DDBJ whole genome shotgun (WGS) entry which is preliminary data.</text>
</comment>
<evidence type="ECO:0000313" key="2">
    <source>
        <dbReference type="EMBL" id="KRM65144.1"/>
    </source>
</evidence>
<name>A0A0R2ACQ7_9LACO</name>
<dbReference type="PATRIC" id="fig|1423718.3.peg.1562"/>
<evidence type="ECO:0000313" key="3">
    <source>
        <dbReference type="Proteomes" id="UP000051008"/>
    </source>
</evidence>
<keyword evidence="3" id="KW-1185">Reference proteome</keyword>
<dbReference type="Proteomes" id="UP000051008">
    <property type="component" value="Unassembled WGS sequence"/>
</dbReference>
<dbReference type="PANTHER" id="PTHR43664:SF1">
    <property type="entry name" value="BETA-METHYLMALYL-COA DEHYDRATASE"/>
    <property type="match status" value="1"/>
</dbReference>
<feature type="domain" description="MaoC-like" evidence="1">
    <location>
        <begin position="23"/>
        <end position="119"/>
    </location>
</feature>
<dbReference type="InterPro" id="IPR052342">
    <property type="entry name" value="MCH/BMMD"/>
</dbReference>
<accession>A0A0R2ACQ7</accession>
<dbReference type="PANTHER" id="PTHR43664">
    <property type="entry name" value="MONOAMINE OXIDASE-RELATED"/>
    <property type="match status" value="1"/>
</dbReference>
<dbReference type="RefSeq" id="WP_050611083.1">
    <property type="nucleotide sequence ID" value="NZ_AYYP01000019.1"/>
</dbReference>